<evidence type="ECO:0000313" key="6">
    <source>
        <dbReference type="Proteomes" id="UP001321498"/>
    </source>
</evidence>
<evidence type="ECO:0000256" key="3">
    <source>
        <dbReference type="SAM" id="MobiDB-lite"/>
    </source>
</evidence>
<keyword evidence="1" id="KW-0547">Nucleotide-binding</keyword>
<accession>A0ABN6XSK0</accession>
<dbReference type="Pfam" id="PF13191">
    <property type="entry name" value="AAA_16"/>
    <property type="match status" value="1"/>
</dbReference>
<dbReference type="RefSeq" id="WP_286277100.1">
    <property type="nucleotide sequence ID" value="NZ_AP027731.1"/>
</dbReference>
<reference evidence="6" key="1">
    <citation type="journal article" date="2019" name="Int. J. Syst. Evol. Microbiol.">
        <title>The Global Catalogue of Microorganisms (GCM) 10K type strain sequencing project: providing services to taxonomists for standard genome sequencing and annotation.</title>
        <authorList>
            <consortium name="The Broad Institute Genomics Platform"/>
            <consortium name="The Broad Institute Genome Sequencing Center for Infectious Disease"/>
            <person name="Wu L."/>
            <person name="Ma J."/>
        </authorList>
    </citation>
    <scope>NUCLEOTIDE SEQUENCE [LARGE SCALE GENOMIC DNA]</scope>
    <source>
        <strain evidence="6">NBRC 108725</strain>
    </source>
</reference>
<sequence length="334" mass="35660">MSGERPDGARTAPMLVGRADLLSLALRRWASAVAGTGTLLLVAGEAGIGKTRLLGEFATRVAPEARVLRATAYPRDAEAAGSLLLDLADELTRLGRARQGSALRSRLLEDRAAGSGAGSDRRLLVGDLGALLRDLLDEEPTLLRIEDLHWVDELSLDVLDRLAVSLPGMPAMVVASYRSDELYPRTPLAQWRARLLGQRLAEEVHPPRLGREETAVLAEALTGSLPSTAFLDALQSHSDGIPLHIEELIAAGSPAALPDTVAEAVRTRSALLHAETQSVAAAASVVGRSFPSNCSRRSPKCRRIRSRTRSRSSCSTTSSPAPTRGVRVPPRPHL</sequence>
<gene>
    <name evidence="5" type="ORF">GCM10025866_30570</name>
</gene>
<feature type="compositionally biased region" description="Basic residues" evidence="3">
    <location>
        <begin position="297"/>
        <end position="310"/>
    </location>
</feature>
<dbReference type="EMBL" id="AP027731">
    <property type="protein sequence ID" value="BDZ47148.1"/>
    <property type="molecule type" value="Genomic_DNA"/>
</dbReference>
<dbReference type="Proteomes" id="UP001321498">
    <property type="component" value="Chromosome"/>
</dbReference>
<dbReference type="InterPro" id="IPR027417">
    <property type="entry name" value="P-loop_NTPase"/>
</dbReference>
<dbReference type="InterPro" id="IPR041664">
    <property type="entry name" value="AAA_16"/>
</dbReference>
<dbReference type="SUPFAM" id="SSF52540">
    <property type="entry name" value="P-loop containing nucleoside triphosphate hydrolases"/>
    <property type="match status" value="1"/>
</dbReference>
<evidence type="ECO:0000259" key="4">
    <source>
        <dbReference type="Pfam" id="PF13191"/>
    </source>
</evidence>
<feature type="domain" description="Orc1-like AAA ATPase" evidence="4">
    <location>
        <begin position="15"/>
        <end position="167"/>
    </location>
</feature>
<protein>
    <recommendedName>
        <fullName evidence="4">Orc1-like AAA ATPase domain-containing protein</fullName>
    </recommendedName>
</protein>
<feature type="compositionally biased region" description="Low complexity" evidence="3">
    <location>
        <begin position="311"/>
        <end position="324"/>
    </location>
</feature>
<evidence type="ECO:0000256" key="1">
    <source>
        <dbReference type="ARBA" id="ARBA00022741"/>
    </source>
</evidence>
<organism evidence="5 6">
    <name type="scientific">Naasia aerilata</name>
    <dbReference type="NCBI Taxonomy" id="1162966"/>
    <lineage>
        <taxon>Bacteria</taxon>
        <taxon>Bacillati</taxon>
        <taxon>Actinomycetota</taxon>
        <taxon>Actinomycetes</taxon>
        <taxon>Micrococcales</taxon>
        <taxon>Microbacteriaceae</taxon>
        <taxon>Naasia</taxon>
    </lineage>
</organism>
<keyword evidence="2" id="KW-0067">ATP-binding</keyword>
<evidence type="ECO:0000256" key="2">
    <source>
        <dbReference type="ARBA" id="ARBA00022840"/>
    </source>
</evidence>
<dbReference type="PANTHER" id="PTHR16305">
    <property type="entry name" value="TESTICULAR SOLUBLE ADENYLYL CYCLASE"/>
    <property type="match status" value="1"/>
</dbReference>
<dbReference type="PANTHER" id="PTHR16305:SF28">
    <property type="entry name" value="GUANYLATE CYCLASE DOMAIN-CONTAINING PROTEIN"/>
    <property type="match status" value="1"/>
</dbReference>
<feature type="region of interest" description="Disordered" evidence="3">
    <location>
        <begin position="290"/>
        <end position="334"/>
    </location>
</feature>
<proteinExistence type="predicted"/>
<name>A0ABN6XSK0_9MICO</name>
<keyword evidence="6" id="KW-1185">Reference proteome</keyword>
<evidence type="ECO:0000313" key="5">
    <source>
        <dbReference type="EMBL" id="BDZ47148.1"/>
    </source>
</evidence>